<evidence type="ECO:0000256" key="6">
    <source>
        <dbReference type="ARBA" id="ARBA00023268"/>
    </source>
</evidence>
<dbReference type="InterPro" id="IPR041618">
    <property type="entry name" value="PKS_DE"/>
</dbReference>
<evidence type="ECO:0000256" key="8">
    <source>
        <dbReference type="PROSITE-ProRule" id="PRU01363"/>
    </source>
</evidence>
<dbReference type="PANTHER" id="PTHR43775">
    <property type="entry name" value="FATTY ACID SYNTHASE"/>
    <property type="match status" value="1"/>
</dbReference>
<feature type="region of interest" description="C-terminal hotdog fold" evidence="8">
    <location>
        <begin position="2082"/>
        <end position="2225"/>
    </location>
</feature>
<dbReference type="InterPro" id="IPR006162">
    <property type="entry name" value="Ppantetheine_attach_site"/>
</dbReference>
<evidence type="ECO:0000259" key="10">
    <source>
        <dbReference type="PROSITE" id="PS50075"/>
    </source>
</evidence>
<dbReference type="SMART" id="SM01294">
    <property type="entry name" value="PKS_PP_betabranch"/>
    <property type="match status" value="1"/>
</dbReference>
<dbReference type="PROSITE" id="PS52019">
    <property type="entry name" value="PKS_MFAS_DH"/>
    <property type="match status" value="1"/>
</dbReference>
<dbReference type="Gene3D" id="6.10.140.1830">
    <property type="match status" value="1"/>
</dbReference>
<dbReference type="EMBL" id="BAAAHB010000097">
    <property type="protein sequence ID" value="GAA0487236.1"/>
    <property type="molecule type" value="Genomic_DNA"/>
</dbReference>
<protein>
    <recommendedName>
        <fullName evidence="15">Polyketide synthase</fullName>
    </recommendedName>
</protein>
<dbReference type="InterPro" id="IPR029058">
    <property type="entry name" value="AB_hydrolase_fold"/>
</dbReference>
<evidence type="ECO:0000313" key="13">
    <source>
        <dbReference type="EMBL" id="GAA0487236.1"/>
    </source>
</evidence>
<feature type="domain" description="Carrier" evidence="10">
    <location>
        <begin position="900"/>
        <end position="975"/>
    </location>
</feature>
<dbReference type="InterPro" id="IPR050091">
    <property type="entry name" value="PKS_NRPS_Biosynth_Enz"/>
</dbReference>
<dbReference type="InterPro" id="IPR020841">
    <property type="entry name" value="PKS_Beta-ketoAc_synthase_dom"/>
</dbReference>
<reference evidence="13 14" key="1">
    <citation type="journal article" date="2019" name="Int. J. Syst. Evol. Microbiol.">
        <title>The Global Catalogue of Microorganisms (GCM) 10K type strain sequencing project: providing services to taxonomists for standard genome sequencing and annotation.</title>
        <authorList>
            <consortium name="The Broad Institute Genomics Platform"/>
            <consortium name="The Broad Institute Genome Sequencing Center for Infectious Disease"/>
            <person name="Wu L."/>
            <person name="Ma J."/>
        </authorList>
    </citation>
    <scope>NUCLEOTIDE SEQUENCE [LARGE SCALE GENOMIC DNA]</scope>
    <source>
        <strain evidence="13 14">JCM 10649</strain>
    </source>
</reference>
<dbReference type="SUPFAM" id="SSF52151">
    <property type="entry name" value="FabD/lysophospholipase-like"/>
    <property type="match status" value="2"/>
</dbReference>
<feature type="domain" description="Carrier" evidence="10">
    <location>
        <begin position="2770"/>
        <end position="2845"/>
    </location>
</feature>
<dbReference type="InterPro" id="IPR020806">
    <property type="entry name" value="PKS_PP-bd"/>
</dbReference>
<feature type="active site" description="Proton acceptor; for dehydratase activity" evidence="8">
    <location>
        <position position="1967"/>
    </location>
</feature>
<feature type="compositionally biased region" description="Low complexity" evidence="9">
    <location>
        <begin position="2846"/>
        <end position="2861"/>
    </location>
</feature>
<dbReference type="InterPro" id="IPR014030">
    <property type="entry name" value="Ketoacyl_synth_N"/>
</dbReference>
<dbReference type="SMART" id="SM00823">
    <property type="entry name" value="PKS_PP"/>
    <property type="match status" value="2"/>
</dbReference>
<dbReference type="InterPro" id="IPR049900">
    <property type="entry name" value="PKS_mFAS_DH"/>
</dbReference>
<keyword evidence="3" id="KW-0597">Phosphoprotein</keyword>
<proteinExistence type="predicted"/>
<name>A0ABN1AZL8_9ACTN</name>
<dbReference type="Gene3D" id="3.40.366.10">
    <property type="entry name" value="Malonyl-Coenzyme A Acyl Carrier Protein, domain 2"/>
    <property type="match status" value="2"/>
</dbReference>
<keyword evidence="5" id="KW-0045">Antibiotic biosynthesis</keyword>
<evidence type="ECO:0000259" key="11">
    <source>
        <dbReference type="PROSITE" id="PS52004"/>
    </source>
</evidence>
<dbReference type="InterPro" id="IPR036291">
    <property type="entry name" value="NAD(P)-bd_dom_sf"/>
</dbReference>
<dbReference type="Pfam" id="PF16197">
    <property type="entry name" value="KAsynt_C_assoc"/>
    <property type="match status" value="1"/>
</dbReference>
<dbReference type="SUPFAM" id="SSF47336">
    <property type="entry name" value="ACP-like"/>
    <property type="match status" value="1"/>
</dbReference>
<dbReference type="Proteomes" id="UP001499895">
    <property type="component" value="Unassembled WGS sequence"/>
</dbReference>
<dbReference type="SMART" id="SM00826">
    <property type="entry name" value="PKS_DH"/>
    <property type="match status" value="1"/>
</dbReference>
<dbReference type="SUPFAM" id="SSF53901">
    <property type="entry name" value="Thiolase-like"/>
    <property type="match status" value="1"/>
</dbReference>
<dbReference type="PROSITE" id="PS00012">
    <property type="entry name" value="PHOSPHOPANTETHEINE"/>
    <property type="match status" value="2"/>
</dbReference>
<dbReference type="Gene3D" id="3.30.70.3290">
    <property type="match status" value="1"/>
</dbReference>
<feature type="region of interest" description="Disordered" evidence="9">
    <location>
        <begin position="2846"/>
        <end position="2889"/>
    </location>
</feature>
<dbReference type="SMART" id="SM00822">
    <property type="entry name" value="PKS_KR"/>
    <property type="match status" value="2"/>
</dbReference>
<dbReference type="SMART" id="SM00824">
    <property type="entry name" value="PKS_TE"/>
    <property type="match status" value="1"/>
</dbReference>
<evidence type="ECO:0000256" key="1">
    <source>
        <dbReference type="ARBA" id="ARBA00004792"/>
    </source>
</evidence>
<dbReference type="InterPro" id="IPR055123">
    <property type="entry name" value="SpnB-like_Rossmann"/>
</dbReference>
<dbReference type="Gene3D" id="3.40.50.720">
    <property type="entry name" value="NAD(P)-binding Rossmann-like Domain"/>
    <property type="match status" value="2"/>
</dbReference>
<dbReference type="Pfam" id="PF08659">
    <property type="entry name" value="KR"/>
    <property type="match status" value="2"/>
</dbReference>
<accession>A0ABN1AZL8</accession>
<dbReference type="SUPFAM" id="SSF55048">
    <property type="entry name" value="Probable ACP-binding domain of malonyl-CoA ACP transacylase"/>
    <property type="match status" value="2"/>
</dbReference>
<sequence>MADCARALEPYVDWSLLGVLRGEPDAPPLDRVDVVQPVLFAVMVSLAALWRSYGVHPDAVAGHSQGEIAAAYVAGALSLDDAARIIALRSRALKSLAGQGAMLSVGMRAGELEPRLAEWGDQLSIAAVNGAGSAVVSGAPGAVDALAGQLTREGVPARKLRVDWASHSPQVEAVREDLLDLLAPVRPRAGEVPLYSAVTGRSMDGSELGAEYWYRNLRQVVRFQEATEALAHDGHRLFVEVGPHPAVSVAVQETLDELEVADAVVVGSLRRGEGGMDRFLTSVARLFVSGGVVDWSGATGLGTAGDGAVDLPTYAFERERFWLAAGPDVVYATPETQASTGTGTEELWEAVGRADAVGVAELLGVGVGASLESVVPALGVWWRRCRERGVVDGWRYGEVWKPVGGGDGGVLSGCWLVVVPGVTSGVGGALGGAGGAVVEGLERAGARVVGVQVEVGEGCVDREVLAGLLGEAVGAGGDDGVSGVVLLVGVGDGCGVGGGVPGGWPGELVLGVVQGLGDVGVEVPLWCVTSGAVSVGVGDGVVCAGLGQVWGLGRVVGLELPEVWGGLVDVPGVVDGRVVEGLVGVLGGGERECAVRASGVFVRRVVRAPLGGVVSGRVWEPHGTVLITGNDDGRDQPGAHTALWAAARGASHLLLINESGNGFGLLEELAGLGVGVTVGACDVGDREALGELLAGVPEEFPLCGVVHAAGVLDDGVLGSLSPGRLAGVRRAKAVGAWNLHELTRCADLSAFVVFSSAAGSWGAPGQGNYAAANAEVDALVRYRRHLGLPGLSVAWGAWAGEGMAGDAEVAGQLRRRGMAAMDPQLALEALGQALDHDDTCVTVTDIDWKRFAENTGITGLSPVISDIPEVQSLRADTGDTTRGALRDQLARLDGIAARTEALRELVRSHAAAVLGHSTAQDVPSDRAFRDLGFSSLTAVELRNRLGAVTGLRLPTTLVFDHPTSFVLAEYLHEQMFGDGRAVTSPAPTAHHVVGVDEPVAIVGMACRFPGDVGSPEEFWDLLMSGRDAVSGFPVDRGWDAERLFDPDVDSGRAGVSYACEGGFLHDAADFDAAFFGISPREALAMDPQQRLMLEASWEALERAGIEPGSLRGSQTGVFAGMSQQDYAELMRHSRQDLEGYAMTGVSGSVLSGRISYTFGLEGPAVTVETACSSSLVALHLASQSLRAGECSLALVGGATVLSTPAAFLEFSRQRGLAPDGRCKAFAAAADGVGWGEGVGVLLVERLSDARRLGHQVLAVVRGSAVNQDGASNGLTAPSGPSQQRVIRQALANARLTPADVDAVEAHGTGTTLGDPIEAQALLATYGQGRPGDQPLWLGSAKSNIGHTQAAAGVAGVIKMVLALRNGTLPRTLHIDEPSPHIDWDAGAVRLLTEEMPWPGEDGRPRRAGVSSFGVSGTNAHVILEQAPEPATSENPTSVTDLPEQAAPTGPQEDSPATPHPLPWTLSARSESALRGQARSMRQFARANGNLDLAAVAHALVTERSLFEHRAVVLGTDRDDFLRGLDALASGTPAPGLVEGPDRATPDSPFAMLFAGQGTQRAGMGRELYAAFPGYAEALDAVLAELDSHLDRPLGDLIFDRSPGTGAAAEELDRTCYAQPALFAVEVALFRLVESFGVRPRFVLGHSVGELAAAHVAGVFSLADAARLVAARGRLMQELPSGGAMTAIRATESEVTQALEGLAERVSLAAVNGPESVVISGDADAVEEVAAGFAGRGRKTRRLRVSHAFHSPLMEPMLADFARVAGSVTYTEPSIGVVSDLTGALAGPGLLTTPDYWVRHVREAVRFGDGVAWLRTRGVRAFLELGPDGTLSALAEDCRPVTTANTGTDIPADTGPTAVTVPALRPDRDEARTLLAALARLHAGGVTVDWPAVIGPAPAAHRVPLPTYAFDRRRYWLDTQVSGDDLAAAGLDTADHPLLGSAVELADSHDLLFTGRLSLRTHPWLADHAVFGAVLLPGTAILELALRAGQEAGLGSVEELALQVPLLLPERGSVVLQLAVAAPGPSGERAFALHSHPDDAGALSAEKAWTCHATGVLAPDALTAQGASGRREPEDETWPPAGAEPVDLRTWYADLAGAGLAYGPAFQGLRAAWRHGEDIYAEVGLGEEQKEQAARYAVHPALLDAALHPVVLRVGAEAGTGEEGHGLLPFSWSGVTVAATGASSLRVRLSPTPQDTLTLRATDPAGRLVVSARSLTFRPITTEQLRAARTTYHDSLFRMEWRPRPLPNGRSGGRSASSCRWALVGPGTPGLGEALDAAGAAWSVYPDLAALGEAVTSGSPPPDMVVVSCGADEAGHAAGSGTTVPGWDGAPAPETPSHPDTEGAPAPRPVPGHDSADAVRQAANTTLELLQRWLVDDRFAESRLAVVTHGAIAATEGDNVPGLTHATVWGLVRSAQSENPDRFVLADTDSSHASRRLLPDALLTGEPQFAVREGTPYVPRLSRVAVSGQPPEAADGDAEPRWDPEGTVLITGGTGVLGKLVARHLVTAHGVRHLLLAGRRGPAAEGAAELVAELAAHGAEATVHACDLANRRAVADLLSHVPPRHPLRAVVHLAGVVDDGILTSLTPERMEAVLGAKALGALHLHELTRDLDLRDFLVFSSAAASFGSPGQGNYTAANAFLDALAHHRRARGLPGQALAWGLWAEASGMTGHLEATDLARMSRGGLTPLSNEQGLALIDAAGTVDEPLLLTTRLDVRTLYAQAAAGALPRILQGLVKVPARRAAGDGTDPGEAAVLRERLSKADGPGERTGILEELVRAQAALVLGHGATDQVTSDSEFRELGFDSLTAVELRNRLNALTGLRLATTLVFDHPTPGVLARHLQEQLATATDDQDRATAGTTQERAGDPGEGESAARRKYGPSHPGGPSEATVESLFWLGHDTGRVKESMDLLSAASVFRPGFDQLPAEAAPRPVRLAQGPGPLLICLPTVAAVSSAYQYARFAAALEGLRDVWYVPAPGFVTGELLPNSVEVVTRTFADIIVAFADGAPFALAGHSAGGWLTYAVTRYLEDRGVFPEAAVAMDAYLPDEGMAPVAGALTSEIFDRVTEFVDVDYTRLTAMGAYFRIFSGWRPPEIVTPALFLRGRDGEQQPPVWGTPHTVHDIEGNHFTMLEGYAEGTARYVHAWLTGLTDRNEGTDEGQ</sequence>
<dbReference type="InterPro" id="IPR013968">
    <property type="entry name" value="PKS_KR"/>
</dbReference>
<evidence type="ECO:0008006" key="15">
    <source>
        <dbReference type="Google" id="ProtNLM"/>
    </source>
</evidence>
<feature type="region of interest" description="Disordered" evidence="9">
    <location>
        <begin position="2061"/>
        <end position="2081"/>
    </location>
</feature>
<dbReference type="SUPFAM" id="SSF51735">
    <property type="entry name" value="NAD(P)-binding Rossmann-fold domains"/>
    <property type="match status" value="4"/>
</dbReference>
<dbReference type="Pfam" id="PF00550">
    <property type="entry name" value="PP-binding"/>
    <property type="match status" value="2"/>
</dbReference>
<feature type="region of interest" description="N-terminal hotdog fold" evidence="8">
    <location>
        <begin position="1935"/>
        <end position="2063"/>
    </location>
</feature>
<dbReference type="Pfam" id="PF14765">
    <property type="entry name" value="PS-DH"/>
    <property type="match status" value="1"/>
</dbReference>
<dbReference type="InterPro" id="IPR001227">
    <property type="entry name" value="Ac_transferase_dom_sf"/>
</dbReference>
<evidence type="ECO:0000256" key="7">
    <source>
        <dbReference type="ARBA" id="ARBA00023315"/>
    </source>
</evidence>
<dbReference type="Gene3D" id="3.40.47.10">
    <property type="match status" value="1"/>
</dbReference>
<comment type="pathway">
    <text evidence="1">Antibiotic biosynthesis.</text>
</comment>
<dbReference type="InterPro" id="IPR018201">
    <property type="entry name" value="Ketoacyl_synth_AS"/>
</dbReference>
<dbReference type="PROSITE" id="PS00606">
    <property type="entry name" value="KS3_1"/>
    <property type="match status" value="1"/>
</dbReference>
<dbReference type="InterPro" id="IPR014043">
    <property type="entry name" value="Acyl_transferase_dom"/>
</dbReference>
<dbReference type="InterPro" id="IPR057326">
    <property type="entry name" value="KR_dom"/>
</dbReference>
<dbReference type="SMART" id="SM00827">
    <property type="entry name" value="PKS_AT"/>
    <property type="match status" value="2"/>
</dbReference>
<dbReference type="InterPro" id="IPR049552">
    <property type="entry name" value="PKS_DH_N"/>
</dbReference>
<keyword evidence="4" id="KW-0808">Transferase</keyword>
<dbReference type="SMART" id="SM00825">
    <property type="entry name" value="PKS_KS"/>
    <property type="match status" value="1"/>
</dbReference>
<dbReference type="Pfam" id="PF22953">
    <property type="entry name" value="SpnB_Rossmann"/>
    <property type="match status" value="1"/>
</dbReference>
<feature type="domain" description="Ketosynthase family 3 (KS3)" evidence="11">
    <location>
        <begin position="996"/>
        <end position="1425"/>
    </location>
</feature>
<keyword evidence="2" id="KW-0596">Phosphopantetheine</keyword>
<dbReference type="CDD" id="cd08952">
    <property type="entry name" value="KR_1_SDR_x"/>
    <property type="match status" value="1"/>
</dbReference>
<feature type="region of interest" description="Disordered" evidence="9">
    <location>
        <begin position="2314"/>
        <end position="2355"/>
    </location>
</feature>
<dbReference type="Pfam" id="PF00109">
    <property type="entry name" value="ketoacyl-synt"/>
    <property type="match status" value="1"/>
</dbReference>
<keyword evidence="6" id="KW-0511">Multifunctional enzyme</keyword>
<dbReference type="PROSITE" id="PS50075">
    <property type="entry name" value="CARRIER"/>
    <property type="match status" value="2"/>
</dbReference>
<evidence type="ECO:0000256" key="2">
    <source>
        <dbReference type="ARBA" id="ARBA00022450"/>
    </source>
</evidence>
<dbReference type="Pfam" id="PF21089">
    <property type="entry name" value="PKS_DH_N"/>
    <property type="match status" value="1"/>
</dbReference>
<dbReference type="Pfam" id="PF00975">
    <property type="entry name" value="Thioesterase"/>
    <property type="match status" value="1"/>
</dbReference>
<dbReference type="Pfam" id="PF02801">
    <property type="entry name" value="Ketoacyl-synt_C"/>
    <property type="match status" value="1"/>
</dbReference>
<dbReference type="SUPFAM" id="SSF53474">
    <property type="entry name" value="alpha/beta-Hydrolases"/>
    <property type="match status" value="1"/>
</dbReference>
<dbReference type="Gene3D" id="3.10.129.110">
    <property type="entry name" value="Polyketide synthase dehydratase"/>
    <property type="match status" value="1"/>
</dbReference>
<feature type="region of interest" description="Disordered" evidence="9">
    <location>
        <begin position="1427"/>
        <end position="1463"/>
    </location>
</feature>
<dbReference type="InterPro" id="IPR001031">
    <property type="entry name" value="Thioesterase"/>
</dbReference>
<dbReference type="Pfam" id="PF00698">
    <property type="entry name" value="Acyl_transf_1"/>
    <property type="match status" value="2"/>
</dbReference>
<keyword evidence="7" id="KW-0012">Acyltransferase</keyword>
<dbReference type="InterPro" id="IPR020807">
    <property type="entry name" value="PKS_DH"/>
</dbReference>
<dbReference type="PANTHER" id="PTHR43775:SF51">
    <property type="entry name" value="INACTIVE PHENOLPHTHIOCEROL SYNTHESIS POLYKETIDE SYNTHASE TYPE I PKS1-RELATED"/>
    <property type="match status" value="1"/>
</dbReference>
<dbReference type="InterPro" id="IPR032821">
    <property type="entry name" value="PKS_assoc"/>
</dbReference>
<dbReference type="InterPro" id="IPR016036">
    <property type="entry name" value="Malonyl_transacylase_ACP-bd"/>
</dbReference>
<evidence type="ECO:0000256" key="9">
    <source>
        <dbReference type="SAM" id="MobiDB-lite"/>
    </source>
</evidence>
<dbReference type="Gene3D" id="3.40.50.1820">
    <property type="entry name" value="alpha/beta hydrolase"/>
    <property type="match status" value="1"/>
</dbReference>
<evidence type="ECO:0000256" key="4">
    <source>
        <dbReference type="ARBA" id="ARBA00022679"/>
    </source>
</evidence>
<comment type="caution">
    <text evidence="13">The sequence shown here is derived from an EMBL/GenBank/DDBJ whole genome shotgun (WGS) entry which is preliminary data.</text>
</comment>
<dbReference type="InterPro" id="IPR009081">
    <property type="entry name" value="PP-bd_ACP"/>
</dbReference>
<dbReference type="InterPro" id="IPR042104">
    <property type="entry name" value="PKS_dehydratase_sf"/>
</dbReference>
<dbReference type="CDD" id="cd08956">
    <property type="entry name" value="KR_3_FAS_SDR_x"/>
    <property type="match status" value="1"/>
</dbReference>
<dbReference type="Gene3D" id="1.10.1200.10">
    <property type="entry name" value="ACP-like"/>
    <property type="match status" value="2"/>
</dbReference>
<dbReference type="CDD" id="cd00833">
    <property type="entry name" value="PKS"/>
    <property type="match status" value="1"/>
</dbReference>
<organism evidence="13 14">
    <name type="scientific">Streptomyces stramineus</name>
    <dbReference type="NCBI Taxonomy" id="173861"/>
    <lineage>
        <taxon>Bacteria</taxon>
        <taxon>Bacillati</taxon>
        <taxon>Actinomycetota</taxon>
        <taxon>Actinomycetes</taxon>
        <taxon>Kitasatosporales</taxon>
        <taxon>Streptomycetaceae</taxon>
        <taxon>Streptomyces</taxon>
    </lineage>
</organism>
<feature type="active site" description="Proton donor; for dehydratase activity" evidence="8">
    <location>
        <position position="2143"/>
    </location>
</feature>
<dbReference type="InterPro" id="IPR049551">
    <property type="entry name" value="PKS_DH_C"/>
</dbReference>
<evidence type="ECO:0000259" key="12">
    <source>
        <dbReference type="PROSITE" id="PS52019"/>
    </source>
</evidence>
<evidence type="ECO:0000256" key="5">
    <source>
        <dbReference type="ARBA" id="ARBA00023194"/>
    </source>
</evidence>
<evidence type="ECO:0000313" key="14">
    <source>
        <dbReference type="Proteomes" id="UP001499895"/>
    </source>
</evidence>
<keyword evidence="14" id="KW-1185">Reference proteome</keyword>
<dbReference type="InterPro" id="IPR016035">
    <property type="entry name" value="Acyl_Trfase/lysoPLipase"/>
</dbReference>
<dbReference type="InterPro" id="IPR016039">
    <property type="entry name" value="Thiolase-like"/>
</dbReference>
<feature type="domain" description="PKS/mFAS DH" evidence="12">
    <location>
        <begin position="1935"/>
        <end position="2225"/>
    </location>
</feature>
<dbReference type="InterPro" id="IPR020802">
    <property type="entry name" value="TesA-like"/>
</dbReference>
<dbReference type="Pfam" id="PF18369">
    <property type="entry name" value="PKS_DE"/>
    <property type="match status" value="1"/>
</dbReference>
<dbReference type="InterPro" id="IPR014031">
    <property type="entry name" value="Ketoacyl_synth_C"/>
</dbReference>
<gene>
    <name evidence="13" type="ORF">GCM10009544_55690</name>
</gene>
<dbReference type="PROSITE" id="PS52004">
    <property type="entry name" value="KS3_2"/>
    <property type="match status" value="1"/>
</dbReference>
<dbReference type="InterPro" id="IPR036736">
    <property type="entry name" value="ACP-like_sf"/>
</dbReference>
<evidence type="ECO:0000256" key="3">
    <source>
        <dbReference type="ARBA" id="ARBA00022553"/>
    </source>
</evidence>